<protein>
    <submittedName>
        <fullName evidence="1">Uncharacterized protein</fullName>
    </submittedName>
</protein>
<proteinExistence type="predicted"/>
<accession>M2R892</accession>
<dbReference type="Proteomes" id="UP000016930">
    <property type="component" value="Unassembled WGS sequence"/>
</dbReference>
<evidence type="ECO:0000313" key="2">
    <source>
        <dbReference type="Proteomes" id="UP000016930"/>
    </source>
</evidence>
<reference evidence="1 2" key="1">
    <citation type="journal article" date="2012" name="Proc. Natl. Acad. Sci. U.S.A.">
        <title>Comparative genomics of Ceriporiopsis subvermispora and Phanerochaete chrysosporium provide insight into selective ligninolysis.</title>
        <authorList>
            <person name="Fernandez-Fueyo E."/>
            <person name="Ruiz-Duenas F.J."/>
            <person name="Ferreira P."/>
            <person name="Floudas D."/>
            <person name="Hibbett D.S."/>
            <person name="Canessa P."/>
            <person name="Larrondo L.F."/>
            <person name="James T.Y."/>
            <person name="Seelenfreund D."/>
            <person name="Lobos S."/>
            <person name="Polanco R."/>
            <person name="Tello M."/>
            <person name="Honda Y."/>
            <person name="Watanabe T."/>
            <person name="Watanabe T."/>
            <person name="Ryu J.S."/>
            <person name="Kubicek C.P."/>
            <person name="Schmoll M."/>
            <person name="Gaskell J."/>
            <person name="Hammel K.E."/>
            <person name="St John F.J."/>
            <person name="Vanden Wymelenberg A."/>
            <person name="Sabat G."/>
            <person name="Splinter BonDurant S."/>
            <person name="Syed K."/>
            <person name="Yadav J.S."/>
            <person name="Doddapaneni H."/>
            <person name="Subramanian V."/>
            <person name="Lavin J.L."/>
            <person name="Oguiza J.A."/>
            <person name="Perez G."/>
            <person name="Pisabarro A.G."/>
            <person name="Ramirez L."/>
            <person name="Santoyo F."/>
            <person name="Master E."/>
            <person name="Coutinho P.M."/>
            <person name="Henrissat B."/>
            <person name="Lombard V."/>
            <person name="Magnuson J.K."/>
            <person name="Kuees U."/>
            <person name="Hori C."/>
            <person name="Igarashi K."/>
            <person name="Samejima M."/>
            <person name="Held B.W."/>
            <person name="Barry K.W."/>
            <person name="LaButti K.M."/>
            <person name="Lapidus A."/>
            <person name="Lindquist E.A."/>
            <person name="Lucas S.M."/>
            <person name="Riley R."/>
            <person name="Salamov A.A."/>
            <person name="Hoffmeister D."/>
            <person name="Schwenk D."/>
            <person name="Hadar Y."/>
            <person name="Yarden O."/>
            <person name="de Vries R.P."/>
            <person name="Wiebenga A."/>
            <person name="Stenlid J."/>
            <person name="Eastwood D."/>
            <person name="Grigoriev I.V."/>
            <person name="Berka R.M."/>
            <person name="Blanchette R.A."/>
            <person name="Kersten P."/>
            <person name="Martinez A.T."/>
            <person name="Vicuna R."/>
            <person name="Cullen D."/>
        </authorList>
    </citation>
    <scope>NUCLEOTIDE SEQUENCE [LARGE SCALE GENOMIC DNA]</scope>
    <source>
        <strain evidence="1 2">B</strain>
    </source>
</reference>
<keyword evidence="2" id="KW-1185">Reference proteome</keyword>
<organism evidence="1 2">
    <name type="scientific">Ceriporiopsis subvermispora (strain B)</name>
    <name type="common">White-rot fungus</name>
    <name type="synonym">Gelatoporia subvermispora</name>
    <dbReference type="NCBI Taxonomy" id="914234"/>
    <lineage>
        <taxon>Eukaryota</taxon>
        <taxon>Fungi</taxon>
        <taxon>Dikarya</taxon>
        <taxon>Basidiomycota</taxon>
        <taxon>Agaricomycotina</taxon>
        <taxon>Agaricomycetes</taxon>
        <taxon>Polyporales</taxon>
        <taxon>Gelatoporiaceae</taxon>
        <taxon>Gelatoporia</taxon>
    </lineage>
</organism>
<evidence type="ECO:0000313" key="1">
    <source>
        <dbReference type="EMBL" id="EMD34901.1"/>
    </source>
</evidence>
<dbReference type="EMBL" id="KB445801">
    <property type="protein sequence ID" value="EMD34901.1"/>
    <property type="molecule type" value="Genomic_DNA"/>
</dbReference>
<dbReference type="AlphaFoldDB" id="M2R892"/>
<sequence length="104" mass="11822">MYSDDQQLVPWLKLSNFRSEELKPGGNSQEEQCCTPRACVLDEDSDLEEGPDEELEYVQAEESKAHQATSKQEITRTNAREYVTVIAASRTWEALLHYTLTGLV</sequence>
<dbReference type="HOGENOM" id="CLU_2249807_0_0_1"/>
<name>M2R892_CERS8</name>
<gene>
    <name evidence="1" type="ORF">CERSUDRAFT_116438</name>
</gene>